<comment type="caution">
    <text evidence="1">The sequence shown here is derived from an EMBL/GenBank/DDBJ whole genome shotgun (WGS) entry which is preliminary data.</text>
</comment>
<keyword evidence="2" id="KW-1185">Reference proteome</keyword>
<dbReference type="RefSeq" id="WP_018977901.1">
    <property type="nucleotide sequence ID" value="NZ_BMLN01000009.1"/>
</dbReference>
<name>A0ABQ2L5U7_9BACL</name>
<dbReference type="Proteomes" id="UP000606653">
    <property type="component" value="Unassembled WGS sequence"/>
</dbReference>
<evidence type="ECO:0000313" key="2">
    <source>
        <dbReference type="Proteomes" id="UP000606653"/>
    </source>
</evidence>
<evidence type="ECO:0000313" key="1">
    <source>
        <dbReference type="EMBL" id="GGO04642.1"/>
    </source>
</evidence>
<proteinExistence type="predicted"/>
<dbReference type="EMBL" id="BMLN01000009">
    <property type="protein sequence ID" value="GGO04642.1"/>
    <property type="molecule type" value="Genomic_DNA"/>
</dbReference>
<gene>
    <name evidence="1" type="ORF">GCM10010969_30070</name>
</gene>
<organism evidence="1 2">
    <name type="scientific">Saccharibacillus kuerlensis</name>
    <dbReference type="NCBI Taxonomy" id="459527"/>
    <lineage>
        <taxon>Bacteria</taxon>
        <taxon>Bacillati</taxon>
        <taxon>Bacillota</taxon>
        <taxon>Bacilli</taxon>
        <taxon>Bacillales</taxon>
        <taxon>Paenibacillaceae</taxon>
        <taxon>Saccharibacillus</taxon>
    </lineage>
</organism>
<sequence>MSMANVKKRILAERIDEVIDRALEDGRIVGTVALKGMSGSFIVELTEAVYG</sequence>
<protein>
    <submittedName>
        <fullName evidence="1">Uncharacterized protein</fullName>
    </submittedName>
</protein>
<accession>A0ABQ2L5U7</accession>
<reference evidence="2" key="1">
    <citation type="journal article" date="2019" name="Int. J. Syst. Evol. Microbiol.">
        <title>The Global Catalogue of Microorganisms (GCM) 10K type strain sequencing project: providing services to taxonomists for standard genome sequencing and annotation.</title>
        <authorList>
            <consortium name="The Broad Institute Genomics Platform"/>
            <consortium name="The Broad Institute Genome Sequencing Center for Infectious Disease"/>
            <person name="Wu L."/>
            <person name="Ma J."/>
        </authorList>
    </citation>
    <scope>NUCLEOTIDE SEQUENCE [LARGE SCALE GENOMIC DNA]</scope>
    <source>
        <strain evidence="2">CGMCC 1.6964</strain>
    </source>
</reference>